<accession>A0ABT7BZ33</accession>
<keyword evidence="2" id="KW-1185">Reference proteome</keyword>
<reference evidence="1 2" key="1">
    <citation type="submission" date="2023-01" db="EMBL/GenBank/DDBJ databases">
        <title>Novel diversity within Roseofilum (Cyanobacteria; Desertifilaceae) from marine benthic mats with descriptions of four novel species.</title>
        <authorList>
            <person name="Wang Y."/>
            <person name="Berthold D.E."/>
            <person name="Hu J."/>
            <person name="Lefler F.W."/>
            <person name="Laughinghouse H.D. IV."/>
        </authorList>
    </citation>
    <scope>NUCLEOTIDE SEQUENCE [LARGE SCALE GENOMIC DNA]</scope>
    <source>
        <strain evidence="1 2">BLCC-M143</strain>
    </source>
</reference>
<evidence type="ECO:0000313" key="1">
    <source>
        <dbReference type="EMBL" id="MDJ1184469.1"/>
    </source>
</evidence>
<comment type="caution">
    <text evidence="1">The sequence shown here is derived from an EMBL/GenBank/DDBJ whole genome shotgun (WGS) entry which is preliminary data.</text>
</comment>
<dbReference type="RefSeq" id="WP_283759123.1">
    <property type="nucleotide sequence ID" value="NZ_JAQOSQ010000015.1"/>
</dbReference>
<evidence type="ECO:0000313" key="2">
    <source>
        <dbReference type="Proteomes" id="UP001232992"/>
    </source>
</evidence>
<protein>
    <recommendedName>
        <fullName evidence="3">Chromophore lyase CpcS/CpeS</fullName>
    </recommendedName>
</protein>
<dbReference type="Proteomes" id="UP001232992">
    <property type="component" value="Unassembled WGS sequence"/>
</dbReference>
<gene>
    <name evidence="1" type="ORF">PMH09_14880</name>
</gene>
<dbReference type="EMBL" id="JAQOSQ010000015">
    <property type="protein sequence ID" value="MDJ1184469.1"/>
    <property type="molecule type" value="Genomic_DNA"/>
</dbReference>
<organism evidence="1 2">
    <name type="scientific">Roseofilum casamattae BLCC-M143</name>
    <dbReference type="NCBI Taxonomy" id="3022442"/>
    <lineage>
        <taxon>Bacteria</taxon>
        <taxon>Bacillati</taxon>
        <taxon>Cyanobacteriota</taxon>
        <taxon>Cyanophyceae</taxon>
        <taxon>Desertifilales</taxon>
        <taxon>Desertifilaceae</taxon>
        <taxon>Roseofilum</taxon>
        <taxon>Roseofilum casamattae</taxon>
    </lineage>
</organism>
<evidence type="ECO:0008006" key="3">
    <source>
        <dbReference type="Google" id="ProtNLM"/>
    </source>
</evidence>
<sequence>MGAAKQKFQLIKNVCVSLAAIVGFAVVCTHEQALAGADTRARQMTRVEWESGEAMNCNSRGVEYFVIASNVHFHLAQVSAACLTQSDRADWVILGGISSVSQNRREGVFLERSLPKTNGSGNSPNIYSFARFTIGYDCILESRQWQCKEYSAPIENSLLKTFGSGELRSTNDSIALEFKDLKGAGHYHTTNRR</sequence>
<name>A0ABT7BZ33_9CYAN</name>
<proteinExistence type="predicted"/>